<evidence type="ECO:0000313" key="4">
    <source>
        <dbReference type="EMBL" id="RRA89259.1"/>
    </source>
</evidence>
<keyword evidence="5" id="KW-1185">Reference proteome</keyword>
<dbReference type="NCBIfam" id="TIGR04183">
    <property type="entry name" value="Por_Secre_tail"/>
    <property type="match status" value="1"/>
</dbReference>
<dbReference type="InterPro" id="IPR026444">
    <property type="entry name" value="Secre_tail"/>
</dbReference>
<feature type="transmembrane region" description="Helical" evidence="2">
    <location>
        <begin position="20"/>
        <end position="40"/>
    </location>
</feature>
<dbReference type="AlphaFoldDB" id="A0A3P1AJE5"/>
<evidence type="ECO:0000259" key="3">
    <source>
        <dbReference type="Pfam" id="PF18962"/>
    </source>
</evidence>
<dbReference type="Gene3D" id="2.60.40.3080">
    <property type="match status" value="1"/>
</dbReference>
<sequence>MQTLCISFFNNYNSCVMKKYIYIIYTLCLLGGSVQAQVLFSEDFNSNNTGDLGTIHSYSSSANLTPNPPVAAQGGWFITEQYSAAIYVNDYEAKIEAETGRGNVLTLKSIPNSSATSHGIYISKVIGSETLWSSRNAGNDILKFEYDLYTGNLGLSGNIPITAVNLGKAKNNGFNFPNATDLTQMMVGRYYNLEAANIFRELGLGKEFNREFKSLGTLSDNSWVSIIMYIDYTTGYVYLEVPSMNKAIKSTTVINSGNLEIIDHVVIHLALVDTTKGVSCFVKYDNFKMSAVNTLSALILDIDGFFSSKFNVFPNPVTDVITITNSENIGIEQIEVFDISGKTVKSQSYKMENEVQLNIDNFASGTYLLHIKTHDGTAVKKVAKK</sequence>
<comment type="caution">
    <text evidence="4">The sequence shown here is derived from an EMBL/GenBank/DDBJ whole genome shotgun (WGS) entry which is preliminary data.</text>
</comment>
<keyword evidence="1" id="KW-0732">Signal</keyword>
<organism evidence="4 5">
    <name type="scientific">Paenimyroides viscosum</name>
    <dbReference type="NCBI Taxonomy" id="2488729"/>
    <lineage>
        <taxon>Bacteria</taxon>
        <taxon>Pseudomonadati</taxon>
        <taxon>Bacteroidota</taxon>
        <taxon>Flavobacteriia</taxon>
        <taxon>Flavobacteriales</taxon>
        <taxon>Flavobacteriaceae</taxon>
        <taxon>Paenimyroides</taxon>
    </lineage>
</organism>
<dbReference type="EMBL" id="RQTJ01000071">
    <property type="protein sequence ID" value="RRA89259.1"/>
    <property type="molecule type" value="Genomic_DNA"/>
</dbReference>
<evidence type="ECO:0000256" key="2">
    <source>
        <dbReference type="SAM" id="Phobius"/>
    </source>
</evidence>
<keyword evidence="2" id="KW-0472">Membrane</keyword>
<proteinExistence type="predicted"/>
<feature type="domain" description="Secretion system C-terminal sorting" evidence="3">
    <location>
        <begin position="312"/>
        <end position="382"/>
    </location>
</feature>
<name>A0A3P1AJE5_9FLAO</name>
<protein>
    <submittedName>
        <fullName evidence="4">T9SS C-terminal target domain-containing protein</fullName>
    </submittedName>
</protein>
<dbReference type="Proteomes" id="UP000268372">
    <property type="component" value="Unassembled WGS sequence"/>
</dbReference>
<accession>A0A3P1AJE5</accession>
<evidence type="ECO:0000313" key="5">
    <source>
        <dbReference type="Proteomes" id="UP000268372"/>
    </source>
</evidence>
<keyword evidence="2" id="KW-1133">Transmembrane helix</keyword>
<gene>
    <name evidence="4" type="ORF">EG242_14675</name>
</gene>
<evidence type="ECO:0000256" key="1">
    <source>
        <dbReference type="ARBA" id="ARBA00022729"/>
    </source>
</evidence>
<keyword evidence="2" id="KW-0812">Transmembrane</keyword>
<dbReference type="Pfam" id="PF18962">
    <property type="entry name" value="Por_Secre_tail"/>
    <property type="match status" value="1"/>
</dbReference>
<reference evidence="4 5" key="1">
    <citation type="submission" date="2018-11" db="EMBL/GenBank/DDBJ databases">
        <title>Flavobacterium sp. nov., YIM 102796 draft genome.</title>
        <authorList>
            <person name="Li G."/>
            <person name="Jiang Y."/>
        </authorList>
    </citation>
    <scope>NUCLEOTIDE SEQUENCE [LARGE SCALE GENOMIC DNA]</scope>
    <source>
        <strain evidence="4 5">YIM 102796</strain>
    </source>
</reference>